<keyword evidence="2" id="KW-0645">Protease</keyword>
<dbReference type="KEGG" id="pgab:PGSY75_1033800"/>
<evidence type="ECO:0000256" key="3">
    <source>
        <dbReference type="ARBA" id="ARBA00022750"/>
    </source>
</evidence>
<dbReference type="PANTHER" id="PTHR47966:SF51">
    <property type="entry name" value="BETA-SITE APP-CLEAVING ENZYME, ISOFORM A-RELATED"/>
    <property type="match status" value="1"/>
</dbReference>
<dbReference type="InterPro" id="IPR034164">
    <property type="entry name" value="Pepsin-like_dom"/>
</dbReference>
<gene>
    <name evidence="7" type="ORF">PGSY75_1033800</name>
</gene>
<dbReference type="AlphaFoldDB" id="A0A151LL71"/>
<proteinExistence type="inferred from homology"/>
<dbReference type="Pfam" id="PF00026">
    <property type="entry name" value="Asp"/>
    <property type="match status" value="1"/>
</dbReference>
<dbReference type="InterPro" id="IPR001461">
    <property type="entry name" value="Aspartic_peptidase_A1"/>
</dbReference>
<dbReference type="EMBL" id="LVLB01000011">
    <property type="protein sequence ID" value="KYN99718.1"/>
    <property type="molecule type" value="Genomic_DNA"/>
</dbReference>
<evidence type="ECO:0000313" key="7">
    <source>
        <dbReference type="EMBL" id="KYN99718.1"/>
    </source>
</evidence>
<comment type="similarity">
    <text evidence="1">Belongs to the peptidase A1 family.</text>
</comment>
<comment type="caution">
    <text evidence="7">The sequence shown here is derived from an EMBL/GenBank/DDBJ whole genome shotgun (WGS) entry which is preliminary data.</text>
</comment>
<keyword evidence="5" id="KW-0732">Signal</keyword>
<dbReference type="VEuPathDB" id="PlasmoDB:PGSY75_1033800"/>
<dbReference type="InterPro" id="IPR033121">
    <property type="entry name" value="PEPTIDASE_A1"/>
</dbReference>
<dbReference type="CDD" id="cd05471">
    <property type="entry name" value="pepsin_like"/>
    <property type="match status" value="1"/>
</dbReference>
<keyword evidence="3" id="KW-0064">Aspartyl protease</keyword>
<name>A0A151LL71_9APIC</name>
<dbReference type="Gene3D" id="2.40.70.10">
    <property type="entry name" value="Acid Proteases"/>
    <property type="match status" value="1"/>
</dbReference>
<keyword evidence="4" id="KW-0378">Hydrolase</keyword>
<dbReference type="PANTHER" id="PTHR47966">
    <property type="entry name" value="BETA-SITE APP-CLEAVING ENZYME, ISOFORM A-RELATED"/>
    <property type="match status" value="1"/>
</dbReference>
<feature type="non-terminal residue" evidence="7">
    <location>
        <position position="270"/>
    </location>
</feature>
<dbReference type="RefSeq" id="XP_018641725.1">
    <property type="nucleotide sequence ID" value="XM_018786108.1"/>
</dbReference>
<evidence type="ECO:0000313" key="8">
    <source>
        <dbReference type="Proteomes" id="UP000076004"/>
    </source>
</evidence>
<dbReference type="GeneID" id="29776700"/>
<reference evidence="7 8" key="1">
    <citation type="journal article" date="2016" name="Nat. Commun.">
        <title>Genomes of cryptic chimpanzee Plasmodium species reveal key evolutionary events leading to human malaria.</title>
        <authorList>
            <person name="Sundararaman S.A."/>
            <person name="Plenderleith L.J."/>
            <person name="Liu W."/>
            <person name="Loy D.E."/>
            <person name="Learn G.H."/>
            <person name="Li Y."/>
            <person name="Shaw K.S."/>
            <person name="Ayouba A."/>
            <person name="Peeters M."/>
            <person name="Speede S."/>
            <person name="Shaw G.M."/>
            <person name="Bushman F.D."/>
            <person name="Brisson D."/>
            <person name="Rayner J.C."/>
            <person name="Sharp P.M."/>
            <person name="Hahn B.H."/>
        </authorList>
    </citation>
    <scope>NUCLEOTIDE SEQUENCE [LARGE SCALE GENOMIC DNA]</scope>
    <source>
        <strain evidence="7 8">SY75</strain>
    </source>
</reference>
<evidence type="ECO:0000256" key="4">
    <source>
        <dbReference type="ARBA" id="ARBA00022801"/>
    </source>
</evidence>
<sequence length="270" mass="31275">MNKNIIQIYIFVFILLLKQHIVVLKNEELTHPYSITKKDTKAIVNVNNKLKSINIHELDNISRNIFSGSDNKNYILIKLKKQDIFSKKLSTYYGQVQIGEDSENNLNVLFDTGSSEVWILNDTCKNSMCNNLHRKYKRTKSFVYKYDKKGLPSIIEIFYLSGKIIAFEGYDTIYIGKKLKVPQTNISFATKVDIPILEEFKWDGIIGLGFENEDSKKRGIKPFLDLLKDDKILTNKNYKNQFGYYLSDKEGYITLGGIDNRLKNAPDEEI</sequence>
<evidence type="ECO:0000256" key="2">
    <source>
        <dbReference type="ARBA" id="ARBA00022670"/>
    </source>
</evidence>
<dbReference type="VEuPathDB" id="PlasmoDB:PGABG01_1031700"/>
<dbReference type="Proteomes" id="UP000076004">
    <property type="component" value="Chromosome 10"/>
</dbReference>
<dbReference type="GO" id="GO:0004190">
    <property type="term" value="F:aspartic-type endopeptidase activity"/>
    <property type="evidence" value="ECO:0007669"/>
    <property type="project" value="UniProtKB-KW"/>
</dbReference>
<dbReference type="SUPFAM" id="SSF50630">
    <property type="entry name" value="Acid proteases"/>
    <property type="match status" value="1"/>
</dbReference>
<feature type="signal peptide" evidence="5">
    <location>
        <begin position="1"/>
        <end position="24"/>
    </location>
</feature>
<accession>A0A151LL71</accession>
<feature type="chain" id="PRO_5007584267" evidence="5">
    <location>
        <begin position="25"/>
        <end position="270"/>
    </location>
</feature>
<dbReference type="GO" id="GO:0006508">
    <property type="term" value="P:proteolysis"/>
    <property type="evidence" value="ECO:0007669"/>
    <property type="project" value="UniProtKB-KW"/>
</dbReference>
<evidence type="ECO:0000259" key="6">
    <source>
        <dbReference type="PROSITE" id="PS51767"/>
    </source>
</evidence>
<feature type="domain" description="Peptidase A1" evidence="6">
    <location>
        <begin position="92"/>
        <end position="270"/>
    </location>
</feature>
<dbReference type="InterPro" id="IPR021109">
    <property type="entry name" value="Peptidase_aspartic_dom_sf"/>
</dbReference>
<dbReference type="PROSITE" id="PS51767">
    <property type="entry name" value="PEPTIDASE_A1"/>
    <property type="match status" value="1"/>
</dbReference>
<evidence type="ECO:0000256" key="1">
    <source>
        <dbReference type="ARBA" id="ARBA00007447"/>
    </source>
</evidence>
<protein>
    <submittedName>
        <fullName evidence="7">Plasmepsin VII</fullName>
    </submittedName>
</protein>
<evidence type="ECO:0000256" key="5">
    <source>
        <dbReference type="SAM" id="SignalP"/>
    </source>
</evidence>
<organism evidence="7 8">
    <name type="scientific">Plasmodium gaboni</name>
    <dbReference type="NCBI Taxonomy" id="647221"/>
    <lineage>
        <taxon>Eukaryota</taxon>
        <taxon>Sar</taxon>
        <taxon>Alveolata</taxon>
        <taxon>Apicomplexa</taxon>
        <taxon>Aconoidasida</taxon>
        <taxon>Haemosporida</taxon>
        <taxon>Plasmodiidae</taxon>
        <taxon>Plasmodium</taxon>
        <taxon>Plasmodium (Laverania)</taxon>
    </lineage>
</organism>